<feature type="chain" id="PRO_5046427194" evidence="2">
    <location>
        <begin position="27"/>
        <end position="593"/>
    </location>
</feature>
<organism evidence="4 5">
    <name type="scientific">Streptococcus panodentis</name>
    <dbReference type="NCBI Taxonomy" id="1581472"/>
    <lineage>
        <taxon>Bacteria</taxon>
        <taxon>Bacillati</taxon>
        <taxon>Bacillota</taxon>
        <taxon>Bacilli</taxon>
        <taxon>Lactobacillales</taxon>
        <taxon>Streptococcaceae</taxon>
        <taxon>Streptococcus</taxon>
    </lineage>
</organism>
<proteinExistence type="predicted"/>
<dbReference type="Gene3D" id="3.40.710.10">
    <property type="entry name" value="DD-peptidase/beta-lactamase superfamily"/>
    <property type="match status" value="1"/>
</dbReference>
<dbReference type="Proteomes" id="UP001519349">
    <property type="component" value="Unassembled WGS sequence"/>
</dbReference>
<comment type="caution">
    <text evidence="4">The sequence shown here is derived from an EMBL/GenBank/DDBJ whole genome shotgun (WGS) entry which is preliminary data.</text>
</comment>
<evidence type="ECO:0000256" key="1">
    <source>
        <dbReference type="SAM" id="Phobius"/>
    </source>
</evidence>
<accession>A0ABS5AV32</accession>
<dbReference type="SUPFAM" id="SSF56601">
    <property type="entry name" value="beta-lactamase/transpeptidase-like"/>
    <property type="match status" value="1"/>
</dbReference>
<dbReference type="Pfam" id="PF00144">
    <property type="entry name" value="Beta-lactamase"/>
    <property type="match status" value="1"/>
</dbReference>
<keyword evidence="1" id="KW-1133">Transmembrane helix</keyword>
<feature type="signal peptide" evidence="2">
    <location>
        <begin position="1"/>
        <end position="26"/>
    </location>
</feature>
<evidence type="ECO:0000313" key="5">
    <source>
        <dbReference type="Proteomes" id="UP001519349"/>
    </source>
</evidence>
<feature type="transmembrane region" description="Helical" evidence="1">
    <location>
        <begin position="456"/>
        <end position="478"/>
    </location>
</feature>
<dbReference type="PANTHER" id="PTHR46825">
    <property type="entry name" value="D-ALANYL-D-ALANINE-CARBOXYPEPTIDASE/ENDOPEPTIDASE AMPH"/>
    <property type="match status" value="1"/>
</dbReference>
<feature type="transmembrane region" description="Helical" evidence="1">
    <location>
        <begin position="565"/>
        <end position="587"/>
    </location>
</feature>
<dbReference type="EMBL" id="QFAY01000003">
    <property type="protein sequence ID" value="MBP2620118.1"/>
    <property type="molecule type" value="Genomic_DNA"/>
</dbReference>
<keyword evidence="5" id="KW-1185">Reference proteome</keyword>
<gene>
    <name evidence="4" type="ORF">DHL47_01970</name>
</gene>
<keyword evidence="2" id="KW-0732">Signal</keyword>
<feature type="domain" description="Beta-lactamase-related" evidence="3">
    <location>
        <begin position="49"/>
        <end position="358"/>
    </location>
</feature>
<name>A0ABS5AV32_9STRE</name>
<sequence>MITKRVFLWLLTILSLGLFQPSTALAEESQKLPSGTDRNQIGQKIQDFVKEHEKTTAGMEMSVFDTNGTIYRGNFGYIDKEKGVKADDDSVFEWGSVTKLTVWVSVMQLWEEGEIDLEEDIRTYLPKDFLKTLRFDKPITMLDLMNHQAGFEESSAAMNSDQKSMEELLATKQPAQIFEPGSKTAYSNYGTGLAAYIVERISKQSFSDYAHQHIFQPLGMDRTALLPDLSDNAYVRDKRKEGQAYNANGQAQGPSIFYLSLYPVGQATSTFEDFQKFAQALLKQDKLFQRPETWDTLYSASSTYPGTDLPLNMHGFWTVEYGTSVVGHGGNTDGFSSKILLDLKNGVGYAVMTNQAQELIYNETMPELIFGVKKKTDKSTFEAFQPGFYRRARYFATGPMSITRGFLYTSYASKGRDNSLLSQDYAVLSRKDGQEMVTAAYGDSYKITDMEAYMDYTMYLLFFIGLVYAFINLIISGAADLIRLVRKKTAKAPTDLKIWNYLTTLTILGAGFNSYLIFATMAVSKTAIMQPWRYMVFAGLGILLIASLVYPLITKIKNRLSRGRLALTILTSLSALAIVVNILYWSLYQWWVV</sequence>
<dbReference type="InterPro" id="IPR050491">
    <property type="entry name" value="AmpC-like"/>
</dbReference>
<feature type="transmembrane region" description="Helical" evidence="1">
    <location>
        <begin position="534"/>
        <end position="553"/>
    </location>
</feature>
<dbReference type="RefSeq" id="WP_209550721.1">
    <property type="nucleotide sequence ID" value="NZ_QFAY01000003.1"/>
</dbReference>
<dbReference type="InterPro" id="IPR001466">
    <property type="entry name" value="Beta-lactam-related"/>
</dbReference>
<dbReference type="PANTHER" id="PTHR46825:SF9">
    <property type="entry name" value="BETA-LACTAMASE-RELATED DOMAIN-CONTAINING PROTEIN"/>
    <property type="match status" value="1"/>
</dbReference>
<evidence type="ECO:0000313" key="4">
    <source>
        <dbReference type="EMBL" id="MBP2620118.1"/>
    </source>
</evidence>
<feature type="transmembrane region" description="Helical" evidence="1">
    <location>
        <begin position="498"/>
        <end position="522"/>
    </location>
</feature>
<dbReference type="InterPro" id="IPR012338">
    <property type="entry name" value="Beta-lactam/transpept-like"/>
</dbReference>
<keyword evidence="1" id="KW-0472">Membrane</keyword>
<evidence type="ECO:0000259" key="3">
    <source>
        <dbReference type="Pfam" id="PF00144"/>
    </source>
</evidence>
<protein>
    <submittedName>
        <fullName evidence="4">Methicillin resistance protein FmtA</fullName>
    </submittedName>
</protein>
<keyword evidence="1" id="KW-0812">Transmembrane</keyword>
<reference evidence="4 5" key="1">
    <citation type="submission" date="2018-05" db="EMBL/GenBank/DDBJ databases">
        <title>Draft genome sequence of Streptococcus panodentis CCUG 70867T.</title>
        <authorList>
            <person name="Salva-Serra F."/>
            <person name="Mendez V."/>
            <person name="Jaen-Luchoro D."/>
            <person name="Gonzales-Siles L."/>
            <person name="Karlsson R."/>
            <person name="Engstrom-Jakobsson H."/>
            <person name="Busquets A."/>
            <person name="Gomila M."/>
            <person name="Pineiro-Iglesias B."/>
            <person name="Bennasar-Figueras A."/>
            <person name="Seeger M."/>
            <person name="Moore E."/>
        </authorList>
    </citation>
    <scope>NUCLEOTIDE SEQUENCE [LARGE SCALE GENOMIC DNA]</scope>
    <source>
        <strain evidence="4 5">CCUG 70867</strain>
    </source>
</reference>
<evidence type="ECO:0000256" key="2">
    <source>
        <dbReference type="SAM" id="SignalP"/>
    </source>
</evidence>